<name>T0RWP6_SAPDV</name>
<feature type="transmembrane region" description="Helical" evidence="2">
    <location>
        <begin position="248"/>
        <end position="269"/>
    </location>
</feature>
<feature type="compositionally biased region" description="Low complexity" evidence="1">
    <location>
        <begin position="155"/>
        <end position="167"/>
    </location>
</feature>
<dbReference type="AlphaFoldDB" id="T0RWP6"/>
<keyword evidence="2" id="KW-0812">Transmembrane</keyword>
<feature type="region of interest" description="Disordered" evidence="1">
    <location>
        <begin position="143"/>
        <end position="185"/>
    </location>
</feature>
<organism evidence="3 4">
    <name type="scientific">Saprolegnia diclina (strain VS20)</name>
    <dbReference type="NCBI Taxonomy" id="1156394"/>
    <lineage>
        <taxon>Eukaryota</taxon>
        <taxon>Sar</taxon>
        <taxon>Stramenopiles</taxon>
        <taxon>Oomycota</taxon>
        <taxon>Saprolegniomycetes</taxon>
        <taxon>Saprolegniales</taxon>
        <taxon>Saprolegniaceae</taxon>
        <taxon>Saprolegnia</taxon>
    </lineage>
</organism>
<dbReference type="Proteomes" id="UP000030762">
    <property type="component" value="Unassembled WGS sequence"/>
</dbReference>
<evidence type="ECO:0000313" key="3">
    <source>
        <dbReference type="EMBL" id="EQC36933.1"/>
    </source>
</evidence>
<keyword evidence="2" id="KW-0472">Membrane</keyword>
<dbReference type="InParanoid" id="T0RWP6"/>
<dbReference type="GeneID" id="19946486"/>
<feature type="transmembrane region" description="Helical" evidence="2">
    <location>
        <begin position="17"/>
        <end position="40"/>
    </location>
</feature>
<evidence type="ECO:0000256" key="1">
    <source>
        <dbReference type="SAM" id="MobiDB-lite"/>
    </source>
</evidence>
<dbReference type="EMBL" id="JH767146">
    <property type="protein sequence ID" value="EQC36933.1"/>
    <property type="molecule type" value="Genomic_DNA"/>
</dbReference>
<dbReference type="RefSeq" id="XP_008609714.1">
    <property type="nucleotide sequence ID" value="XM_008611492.1"/>
</dbReference>
<accession>T0RWP6</accession>
<keyword evidence="2" id="KW-1133">Transmembrane helix</keyword>
<gene>
    <name evidence="3" type="ORF">SDRG_05759</name>
</gene>
<keyword evidence="4" id="KW-1185">Reference proteome</keyword>
<feature type="compositionally biased region" description="Acidic residues" evidence="1">
    <location>
        <begin position="316"/>
        <end position="326"/>
    </location>
</feature>
<dbReference type="OrthoDB" id="79230at2759"/>
<feature type="region of interest" description="Disordered" evidence="1">
    <location>
        <begin position="277"/>
        <end position="334"/>
    </location>
</feature>
<evidence type="ECO:0000313" key="4">
    <source>
        <dbReference type="Proteomes" id="UP000030762"/>
    </source>
</evidence>
<protein>
    <submittedName>
        <fullName evidence="3">Uncharacterized protein</fullName>
    </submittedName>
</protein>
<proteinExistence type="predicted"/>
<sequence length="361" mass="40025">MSATMALHALLDDKHRWAWKIIGICLLLGIAGQLVPSYLLRESPGERRTNLAMAQAELHRKSDLVRAKYAALQEELDVFQTSISDVLKAMAWRKVREEDFNAERVQHIQGVRDYMAERQAKIEAMVLEAAESIQVTFRNAHKQVGYVPPPDTEAEPTTPSDEPTATPHDAQEADPPAPSPYADLPTVQLQPAPIETVEPKPALATPAVLPQVTPAPAPRPVKPRPKATPTTAPTPSQPSRWILESWSLLQIACGLSFLVFVLAMLSVLYEQQVQGGYPFTPRKKTRLPASSRRPSGLRPAPGLDRITRNMNQVDFDSLEDDEDDDENTRGSYYATESELLTPVPVRRSRRLHPGAPSVYLG</sequence>
<reference evidence="3 4" key="1">
    <citation type="submission" date="2012-04" db="EMBL/GenBank/DDBJ databases">
        <title>The Genome Sequence of Saprolegnia declina VS20.</title>
        <authorList>
            <consortium name="The Broad Institute Genome Sequencing Platform"/>
            <person name="Russ C."/>
            <person name="Nusbaum C."/>
            <person name="Tyler B."/>
            <person name="van West P."/>
            <person name="Dieguez-Uribeondo J."/>
            <person name="de Bruijn I."/>
            <person name="Tripathy S."/>
            <person name="Jiang R."/>
            <person name="Young S.K."/>
            <person name="Zeng Q."/>
            <person name="Gargeya S."/>
            <person name="Fitzgerald M."/>
            <person name="Haas B."/>
            <person name="Abouelleil A."/>
            <person name="Alvarado L."/>
            <person name="Arachchi H.M."/>
            <person name="Berlin A."/>
            <person name="Chapman S.B."/>
            <person name="Goldberg J."/>
            <person name="Griggs A."/>
            <person name="Gujja S."/>
            <person name="Hansen M."/>
            <person name="Howarth C."/>
            <person name="Imamovic A."/>
            <person name="Larimer J."/>
            <person name="McCowen C."/>
            <person name="Montmayeur A."/>
            <person name="Murphy C."/>
            <person name="Neiman D."/>
            <person name="Pearson M."/>
            <person name="Priest M."/>
            <person name="Roberts A."/>
            <person name="Saif S."/>
            <person name="Shea T."/>
            <person name="Sisk P."/>
            <person name="Sykes S."/>
            <person name="Wortman J."/>
            <person name="Nusbaum C."/>
            <person name="Birren B."/>
        </authorList>
    </citation>
    <scope>NUCLEOTIDE SEQUENCE [LARGE SCALE GENOMIC DNA]</scope>
    <source>
        <strain evidence="3 4">VS20</strain>
    </source>
</reference>
<evidence type="ECO:0000256" key="2">
    <source>
        <dbReference type="SAM" id="Phobius"/>
    </source>
</evidence>
<dbReference type="VEuPathDB" id="FungiDB:SDRG_05759"/>
<feature type="region of interest" description="Disordered" evidence="1">
    <location>
        <begin position="205"/>
        <end position="238"/>
    </location>
</feature>